<reference evidence="2" key="1">
    <citation type="submission" date="2019-12" db="UniProtKB">
        <authorList>
            <consortium name="WormBaseParasite"/>
        </authorList>
    </citation>
    <scope>IDENTIFICATION</scope>
</reference>
<dbReference type="WBParaSite" id="TMUE_0000001913.1">
    <property type="protein sequence ID" value="TMUE_0000001913.1"/>
    <property type="gene ID" value="WBGene00297778"/>
</dbReference>
<accession>A0A5S6Q3Y3</accession>
<evidence type="ECO:0000313" key="1">
    <source>
        <dbReference type="Proteomes" id="UP000046395"/>
    </source>
</evidence>
<dbReference type="AlphaFoldDB" id="A0A5S6Q3Y3"/>
<evidence type="ECO:0000313" key="2">
    <source>
        <dbReference type="WBParaSite" id="TMUE_0000001913.1"/>
    </source>
</evidence>
<keyword evidence="1" id="KW-1185">Reference proteome</keyword>
<sequence>MQLRKCETAEATYSEISSSRDTCQWANAFSKEKNSLPQSFAAKADNAAKKRMLTQPKQKPTSSSRLSGNRTSWASFSRLLVALGGPLLRNYFAQRRPADCCNCWRQLGVAAVGAKCIRNEKALLCVRHRRTQRQLQRRRILQEAHTRLSCTVILHPPGPSARRDMTPTVERALAGYNLWMMTSLWYQQRSDVMLHVLQVTGLNGTSGLWIFRFPYSSGRFELLVE</sequence>
<organism evidence="1 2">
    <name type="scientific">Trichuris muris</name>
    <name type="common">Mouse whipworm</name>
    <dbReference type="NCBI Taxonomy" id="70415"/>
    <lineage>
        <taxon>Eukaryota</taxon>
        <taxon>Metazoa</taxon>
        <taxon>Ecdysozoa</taxon>
        <taxon>Nematoda</taxon>
        <taxon>Enoplea</taxon>
        <taxon>Dorylaimia</taxon>
        <taxon>Trichinellida</taxon>
        <taxon>Trichuridae</taxon>
        <taxon>Trichuris</taxon>
    </lineage>
</organism>
<proteinExistence type="predicted"/>
<protein>
    <submittedName>
        <fullName evidence="2">Uncharacterized protein</fullName>
    </submittedName>
</protein>
<dbReference type="Proteomes" id="UP000046395">
    <property type="component" value="Unassembled WGS sequence"/>
</dbReference>
<name>A0A5S6Q3Y3_TRIMR</name>